<proteinExistence type="predicted"/>
<evidence type="ECO:0000313" key="2">
    <source>
        <dbReference type="Proteomes" id="UP001185659"/>
    </source>
</evidence>
<organism evidence="1 2">
    <name type="scientific">Nitratireductor aquimarinus</name>
    <dbReference type="NCBI Taxonomy" id="889300"/>
    <lineage>
        <taxon>Bacteria</taxon>
        <taxon>Pseudomonadati</taxon>
        <taxon>Pseudomonadota</taxon>
        <taxon>Alphaproteobacteria</taxon>
        <taxon>Hyphomicrobiales</taxon>
        <taxon>Phyllobacteriaceae</taxon>
        <taxon>Nitratireductor</taxon>
    </lineage>
</organism>
<sequence>MARHYVTRQNEMLDAICRRVYGDESLYVEKVLDANPGLAARSMPLPMDMVIVLPDLSLSSDAIPVARLWD</sequence>
<dbReference type="RefSeq" id="WP_206554831.1">
    <property type="nucleotide sequence ID" value="NZ_JAEKJX010000008.1"/>
</dbReference>
<dbReference type="EMBL" id="JAWLIP010000003">
    <property type="protein sequence ID" value="MDV6226332.1"/>
    <property type="molecule type" value="Genomic_DNA"/>
</dbReference>
<reference evidence="1 2" key="1">
    <citation type="submission" date="2023-10" db="EMBL/GenBank/DDBJ databases">
        <authorList>
            <person name="Venkata Ramana C."/>
            <person name="Sasikala C."/>
            <person name="Dhurka M."/>
        </authorList>
    </citation>
    <scope>NUCLEOTIDE SEQUENCE [LARGE SCALE GENOMIC DNA]</scope>
    <source>
        <strain evidence="1 2">KCTC 32151</strain>
    </source>
</reference>
<protein>
    <submittedName>
        <fullName evidence="1">Tail protein X</fullName>
    </submittedName>
</protein>
<dbReference type="Proteomes" id="UP001185659">
    <property type="component" value="Unassembled WGS sequence"/>
</dbReference>
<gene>
    <name evidence="1" type="ORF">R2G56_08550</name>
</gene>
<comment type="caution">
    <text evidence="1">The sequence shown here is derived from an EMBL/GenBank/DDBJ whole genome shotgun (WGS) entry which is preliminary data.</text>
</comment>
<dbReference type="InterPro" id="IPR008861">
    <property type="entry name" value="GpX-like"/>
</dbReference>
<dbReference type="Pfam" id="PF05489">
    <property type="entry name" value="Phage_tail_X"/>
    <property type="match status" value="1"/>
</dbReference>
<accession>A0ABU4AJC1</accession>
<name>A0ABU4AJC1_9HYPH</name>
<evidence type="ECO:0000313" key="1">
    <source>
        <dbReference type="EMBL" id="MDV6226332.1"/>
    </source>
</evidence>
<keyword evidence="2" id="KW-1185">Reference proteome</keyword>